<proteinExistence type="predicted"/>
<evidence type="ECO:0000313" key="1">
    <source>
        <dbReference type="EMBL" id="MBB5141779.1"/>
    </source>
</evidence>
<sequence>MLVCYLIFLLRYKKSHIVTIEVIEKILIFKYFNIRVGGIIIFSDVSYHNFIQLSLSM</sequence>
<dbReference type="Proteomes" id="UP000529652">
    <property type="component" value="Unassembled WGS sequence"/>
</dbReference>
<comment type="caution">
    <text evidence="1">The sequence shown here is derived from an EMBL/GenBank/DDBJ whole genome shotgun (WGS) entry which is preliminary data.</text>
</comment>
<evidence type="ECO:0000313" key="2">
    <source>
        <dbReference type="Proteomes" id="UP000529652"/>
    </source>
</evidence>
<dbReference type="RefSeq" id="WP_011703875.1">
    <property type="nucleotide sequence ID" value="NZ_CAXOVT010000010.1"/>
</dbReference>
<name>A0AB34Z4Y7_BORAF</name>
<dbReference type="EMBL" id="JACHGM010000011">
    <property type="protein sequence ID" value="MBB5141779.1"/>
    <property type="molecule type" value="Genomic_DNA"/>
</dbReference>
<accession>A0AB34Z4Y7</accession>
<gene>
    <name evidence="1" type="ORF">HNP63_001200</name>
</gene>
<organism evidence="1 2">
    <name type="scientific">Borreliella afzelii</name>
    <name type="common">Borrelia afzelii</name>
    <dbReference type="NCBI Taxonomy" id="29518"/>
    <lineage>
        <taxon>Bacteria</taxon>
        <taxon>Pseudomonadati</taxon>
        <taxon>Spirochaetota</taxon>
        <taxon>Spirochaetia</taxon>
        <taxon>Spirochaetales</taxon>
        <taxon>Borreliaceae</taxon>
        <taxon>Borreliella</taxon>
    </lineage>
</organism>
<reference evidence="1 2" key="1">
    <citation type="submission" date="2020-08" db="EMBL/GenBank/DDBJ databases">
        <title>Genomic Encyclopedia of Type Strains, Phase IV (KMG-IV): sequencing the most valuable type-strain genomes for metagenomic binning, comparative biology and taxonomic classification.</title>
        <authorList>
            <person name="Goeker M."/>
        </authorList>
    </citation>
    <scope>NUCLEOTIDE SEQUENCE [LARGE SCALE GENOMIC DNA]</scope>
    <source>
        <strain evidence="1 2">DSM 10508</strain>
    </source>
</reference>
<dbReference type="AlphaFoldDB" id="A0AB34Z4Y7"/>
<protein>
    <submittedName>
        <fullName evidence="1">Uncharacterized protein</fullName>
    </submittedName>
</protein>